<dbReference type="AlphaFoldDB" id="A0A5S9PT33"/>
<keyword evidence="1" id="KW-1133">Transmembrane helix</keyword>
<sequence length="53" mass="5407">MKNNGVIGDSVGTSNRSAVFAPEKTTNRSPVKTLLVSAVVIGAGAFVAVWAMS</sequence>
<evidence type="ECO:0000313" key="2">
    <source>
        <dbReference type="EMBL" id="CAA0107544.1"/>
    </source>
</evidence>
<dbReference type="OrthoDB" id="9924039at2"/>
<reference evidence="2 3" key="1">
    <citation type="submission" date="2019-11" db="EMBL/GenBank/DDBJ databases">
        <authorList>
            <person name="Holert J."/>
        </authorList>
    </citation>
    <scope>NUCLEOTIDE SEQUENCE [LARGE SCALE GENOMIC DNA]</scope>
    <source>
        <strain evidence="2">SB11_3</strain>
    </source>
</reference>
<proteinExistence type="predicted"/>
<keyword evidence="1" id="KW-0472">Membrane</keyword>
<feature type="transmembrane region" description="Helical" evidence="1">
    <location>
        <begin position="34"/>
        <end position="52"/>
    </location>
</feature>
<gene>
    <name evidence="2" type="ORF">OPDIPICF_01212</name>
</gene>
<accession>A0A5S9PT33</accession>
<dbReference type="EMBL" id="CACSIO010000012">
    <property type="protein sequence ID" value="CAA0107544.1"/>
    <property type="molecule type" value="Genomic_DNA"/>
</dbReference>
<keyword evidence="1" id="KW-0812">Transmembrane</keyword>
<evidence type="ECO:0000313" key="3">
    <source>
        <dbReference type="Proteomes" id="UP000441399"/>
    </source>
</evidence>
<protein>
    <submittedName>
        <fullName evidence="2">Uncharacterized protein</fullName>
    </submittedName>
</protein>
<dbReference type="Proteomes" id="UP000441399">
    <property type="component" value="Unassembled WGS sequence"/>
</dbReference>
<keyword evidence="3" id="KW-1185">Reference proteome</keyword>
<name>A0A5S9PT33_9GAMM</name>
<organism evidence="2 3">
    <name type="scientific">BD1-7 clade bacterium</name>
    <dbReference type="NCBI Taxonomy" id="2029982"/>
    <lineage>
        <taxon>Bacteria</taxon>
        <taxon>Pseudomonadati</taxon>
        <taxon>Pseudomonadota</taxon>
        <taxon>Gammaproteobacteria</taxon>
        <taxon>Cellvibrionales</taxon>
        <taxon>Spongiibacteraceae</taxon>
        <taxon>BD1-7 clade</taxon>
    </lineage>
</organism>
<evidence type="ECO:0000256" key="1">
    <source>
        <dbReference type="SAM" id="Phobius"/>
    </source>
</evidence>